<dbReference type="AlphaFoldDB" id="A0A1V5ZI61"/>
<sequence length="63" mass="7319">MKRGVLTTEEIAEEFTKKILAEKYVKKIKVSLKDANGNLIDIIDIPDNIYNKHKNETIIIKFE</sequence>
<proteinExistence type="predicted"/>
<dbReference type="Proteomes" id="UP000485621">
    <property type="component" value="Unassembled WGS sequence"/>
</dbReference>
<gene>
    <name evidence="1" type="ORF">BWY04_01516</name>
</gene>
<accession>A0A1V5ZI61</accession>
<evidence type="ECO:0000313" key="1">
    <source>
        <dbReference type="EMBL" id="OQB39828.1"/>
    </source>
</evidence>
<organism evidence="1">
    <name type="scientific">candidate division CPR1 bacterium ADurb.Bin160</name>
    <dbReference type="NCBI Taxonomy" id="1852826"/>
    <lineage>
        <taxon>Bacteria</taxon>
        <taxon>candidate division CPR1</taxon>
    </lineage>
</organism>
<comment type="caution">
    <text evidence="1">The sequence shown here is derived from an EMBL/GenBank/DDBJ whole genome shotgun (WGS) entry which is preliminary data.</text>
</comment>
<reference evidence="1" key="1">
    <citation type="submission" date="2017-02" db="EMBL/GenBank/DDBJ databases">
        <title>Delving into the versatile metabolic prowess of the omnipresent phylum Bacteroidetes.</title>
        <authorList>
            <person name="Nobu M.K."/>
            <person name="Mei R."/>
            <person name="Narihiro T."/>
            <person name="Kuroda K."/>
            <person name="Liu W.-T."/>
        </authorList>
    </citation>
    <scope>NUCLEOTIDE SEQUENCE</scope>
    <source>
        <strain evidence="1">ADurb.Bin160</strain>
    </source>
</reference>
<protein>
    <submittedName>
        <fullName evidence="1">Uncharacterized protein</fullName>
    </submittedName>
</protein>
<name>A0A1V5ZI61_9BACT</name>
<dbReference type="EMBL" id="MWDB01000072">
    <property type="protein sequence ID" value="OQB39828.1"/>
    <property type="molecule type" value="Genomic_DNA"/>
</dbReference>